<comment type="caution">
    <text evidence="2">The sequence shown here is derived from an EMBL/GenBank/DDBJ whole genome shotgun (WGS) entry which is preliminary data.</text>
</comment>
<evidence type="ECO:0000313" key="2">
    <source>
        <dbReference type="EMBL" id="KAL2856311.1"/>
    </source>
</evidence>
<name>A0ABR4KVI6_9EURO</name>
<sequence length="71" mass="7561">MVPLFPLLALALTTPLLTHAQIGYNAETNQFTCPIPGKQYCAVGSLHGSSVISCTSERSAQIKSCCVECVF</sequence>
<keyword evidence="1" id="KW-0732">Signal</keyword>
<reference evidence="2 3" key="1">
    <citation type="submission" date="2024-07" db="EMBL/GenBank/DDBJ databases">
        <title>Section-level genome sequencing and comparative genomics of Aspergillus sections Usti and Cavernicolus.</title>
        <authorList>
            <consortium name="Lawrence Berkeley National Laboratory"/>
            <person name="Nybo J.L."/>
            <person name="Vesth T.C."/>
            <person name="Theobald S."/>
            <person name="Frisvad J.C."/>
            <person name="Larsen T.O."/>
            <person name="Kjaerboelling I."/>
            <person name="Rothschild-Mancinelli K."/>
            <person name="Lyhne E.K."/>
            <person name="Kogle M.E."/>
            <person name="Barry K."/>
            <person name="Clum A."/>
            <person name="Na H."/>
            <person name="Ledsgaard L."/>
            <person name="Lin J."/>
            <person name="Lipzen A."/>
            <person name="Kuo A."/>
            <person name="Riley R."/>
            <person name="Mondo S."/>
            <person name="LaButti K."/>
            <person name="Haridas S."/>
            <person name="Pangalinan J."/>
            <person name="Salamov A.A."/>
            <person name="Simmons B.A."/>
            <person name="Magnuson J.K."/>
            <person name="Chen J."/>
            <person name="Drula E."/>
            <person name="Henrissat B."/>
            <person name="Wiebenga A."/>
            <person name="Lubbers R.J."/>
            <person name="Gomes A.C."/>
            <person name="Macurrencykelacurrency M.R."/>
            <person name="Stajich J."/>
            <person name="Grigoriev I.V."/>
            <person name="Mortensen U.H."/>
            <person name="De vries R.P."/>
            <person name="Baker S.E."/>
            <person name="Andersen M.R."/>
        </authorList>
    </citation>
    <scope>NUCLEOTIDE SEQUENCE [LARGE SCALE GENOMIC DNA]</scope>
    <source>
        <strain evidence="2 3">CBS 756.74</strain>
    </source>
</reference>
<keyword evidence="3" id="KW-1185">Reference proteome</keyword>
<evidence type="ECO:0000313" key="3">
    <source>
        <dbReference type="Proteomes" id="UP001610444"/>
    </source>
</evidence>
<feature type="chain" id="PRO_5046933215" evidence="1">
    <location>
        <begin position="21"/>
        <end position="71"/>
    </location>
</feature>
<proteinExistence type="predicted"/>
<dbReference type="RefSeq" id="XP_070902469.1">
    <property type="nucleotide sequence ID" value="XM_071039207.1"/>
</dbReference>
<dbReference type="Proteomes" id="UP001610444">
    <property type="component" value="Unassembled WGS sequence"/>
</dbReference>
<dbReference type="GeneID" id="98154371"/>
<feature type="signal peptide" evidence="1">
    <location>
        <begin position="1"/>
        <end position="20"/>
    </location>
</feature>
<evidence type="ECO:0000256" key="1">
    <source>
        <dbReference type="SAM" id="SignalP"/>
    </source>
</evidence>
<accession>A0ABR4KVI6</accession>
<gene>
    <name evidence="2" type="ORF">BJX68DRAFT_230514</name>
</gene>
<dbReference type="EMBL" id="JBFXLR010000008">
    <property type="protein sequence ID" value="KAL2856311.1"/>
    <property type="molecule type" value="Genomic_DNA"/>
</dbReference>
<protein>
    <submittedName>
        <fullName evidence="2">Uncharacterized protein</fullName>
    </submittedName>
</protein>
<organism evidence="2 3">
    <name type="scientific">Aspergillus pseudodeflectus</name>
    <dbReference type="NCBI Taxonomy" id="176178"/>
    <lineage>
        <taxon>Eukaryota</taxon>
        <taxon>Fungi</taxon>
        <taxon>Dikarya</taxon>
        <taxon>Ascomycota</taxon>
        <taxon>Pezizomycotina</taxon>
        <taxon>Eurotiomycetes</taxon>
        <taxon>Eurotiomycetidae</taxon>
        <taxon>Eurotiales</taxon>
        <taxon>Aspergillaceae</taxon>
        <taxon>Aspergillus</taxon>
        <taxon>Aspergillus subgen. Nidulantes</taxon>
    </lineage>
</organism>